<name>A0A6J6SQ07_9ZZZZ</name>
<dbReference type="GO" id="GO:0005975">
    <property type="term" value="P:carbohydrate metabolic process"/>
    <property type="evidence" value="ECO:0007669"/>
    <property type="project" value="InterPro"/>
</dbReference>
<reference evidence="6" key="1">
    <citation type="submission" date="2020-05" db="EMBL/GenBank/DDBJ databases">
        <authorList>
            <person name="Chiriac C."/>
            <person name="Salcher M."/>
            <person name="Ghai R."/>
            <person name="Kavagutti S V."/>
        </authorList>
    </citation>
    <scope>NUCLEOTIDE SEQUENCE</scope>
</reference>
<keyword evidence="2" id="KW-0119">Carbohydrate metabolism</keyword>
<dbReference type="InterPro" id="IPR008928">
    <property type="entry name" value="6-hairpin_glycosidase_sf"/>
</dbReference>
<dbReference type="Pfam" id="PF19291">
    <property type="entry name" value="TREH_N"/>
    <property type="match status" value="1"/>
</dbReference>
<dbReference type="PANTHER" id="PTHR31616:SF0">
    <property type="entry name" value="GLUCAN 1,4-ALPHA-GLUCOSIDASE"/>
    <property type="match status" value="1"/>
</dbReference>
<proteinExistence type="predicted"/>
<gene>
    <name evidence="6" type="ORF">UFOPK2761_00965</name>
</gene>
<evidence type="ECO:0000256" key="1">
    <source>
        <dbReference type="ARBA" id="ARBA00022801"/>
    </source>
</evidence>
<dbReference type="InterPro" id="IPR045582">
    <property type="entry name" value="Trehalase-like_N"/>
</dbReference>
<dbReference type="PANTHER" id="PTHR31616">
    <property type="entry name" value="TREHALASE"/>
    <property type="match status" value="1"/>
</dbReference>
<dbReference type="Gene3D" id="1.50.10.10">
    <property type="match status" value="1"/>
</dbReference>
<evidence type="ECO:0000256" key="3">
    <source>
        <dbReference type="ARBA" id="ARBA00023295"/>
    </source>
</evidence>
<dbReference type="InterPro" id="IPR012341">
    <property type="entry name" value="6hp_glycosidase-like_sf"/>
</dbReference>
<dbReference type="AlphaFoldDB" id="A0A6J6SQ07"/>
<organism evidence="6">
    <name type="scientific">freshwater metagenome</name>
    <dbReference type="NCBI Taxonomy" id="449393"/>
    <lineage>
        <taxon>unclassified sequences</taxon>
        <taxon>metagenomes</taxon>
        <taxon>ecological metagenomes</taxon>
    </lineage>
</organism>
<dbReference type="Pfam" id="PF00723">
    <property type="entry name" value="Glyco_hydro_15"/>
    <property type="match status" value="1"/>
</dbReference>
<dbReference type="SUPFAM" id="SSF48208">
    <property type="entry name" value="Six-hairpin glycosidases"/>
    <property type="match status" value="1"/>
</dbReference>
<keyword evidence="1" id="KW-0378">Hydrolase</keyword>
<dbReference type="GO" id="GO:0004553">
    <property type="term" value="F:hydrolase activity, hydrolyzing O-glycosyl compounds"/>
    <property type="evidence" value="ECO:0007669"/>
    <property type="project" value="TreeGrafter"/>
</dbReference>
<dbReference type="InterPro" id="IPR011613">
    <property type="entry name" value="GH15-like"/>
</dbReference>
<feature type="domain" description="Trehalase-like N-terminal" evidence="5">
    <location>
        <begin position="2"/>
        <end position="165"/>
    </location>
</feature>
<dbReference type="EMBL" id="CAEZYQ010000006">
    <property type="protein sequence ID" value="CAB4736755.1"/>
    <property type="molecule type" value="Genomic_DNA"/>
</dbReference>
<sequence length="595" mass="66593">MALRIEDYALIGDRRGAALVGNNGSIDWLCLPRFDSPACLAALLGTEEHGCWQLEPVDDYTVERRYVGDTAVLETTFRTEDGEATLTDLMPRLDGRADVVRVLWGVRGRVRFRHVWRVRMDYGSVRPWVRRDEVDGERVITATAGPDLLVLRGPELPVAVDHVHEGEVEVGEGEEKRFSMTWLPSHRPLDDLAAHDDVINRTVEDDEDWAQVCRDDLPHLEVVRRSLITLRLLTHEETGGIVAAPTTSLPECFGGARNWDYRYCWLRDAALTLGALLEAGFTEEAMLWRDWLLRAVAGDPEDLQIMYAVDGARRLPEEELDHLPGYEGSLPVRIGNEAVEQLQHDVLGTVMEALTRVREQGDDPDGNAWALQRALVDNLTEHWDEPDNGIWEIRGEPQHFTHSQVMVWVAFDRAVRAVEEYGLEGDVERWREIRDRVREQVLERGYDEERGTFVQAYGSTELDAALLQIPAVGFLPSDDPRVLGTIAAVEEDLVRNGLVLRYRTDSGVDGLDCDENPFLACAFWLVSAYAGAGRLDDAHALFDRLVGLVNDVGLLSEEYDPDAGRMAGNFPQAFSHLALVQAAFDLADATAPATG</sequence>
<accession>A0A6J6SQ07</accession>
<evidence type="ECO:0000259" key="4">
    <source>
        <dbReference type="Pfam" id="PF00723"/>
    </source>
</evidence>
<protein>
    <submittedName>
        <fullName evidence="6">Unannotated protein</fullName>
    </submittedName>
</protein>
<feature type="domain" description="GH15-like" evidence="4">
    <location>
        <begin position="219"/>
        <end position="583"/>
    </location>
</feature>
<evidence type="ECO:0000313" key="6">
    <source>
        <dbReference type="EMBL" id="CAB4736755.1"/>
    </source>
</evidence>
<dbReference type="FunFam" id="1.50.10.10:FF:000005">
    <property type="entry name" value="Glycosyl hydrolase, glucoamylase"/>
    <property type="match status" value="1"/>
</dbReference>
<evidence type="ECO:0000259" key="5">
    <source>
        <dbReference type="Pfam" id="PF19291"/>
    </source>
</evidence>
<keyword evidence="3" id="KW-0326">Glycosidase</keyword>
<evidence type="ECO:0000256" key="2">
    <source>
        <dbReference type="ARBA" id="ARBA00023277"/>
    </source>
</evidence>